<evidence type="ECO:0000313" key="2">
    <source>
        <dbReference type="Proteomes" id="UP000026900"/>
    </source>
</evidence>
<organism evidence="1 2">
    <name type="scientific">Bacillus phage Hakuna</name>
    <dbReference type="NCBI Taxonomy" id="1486659"/>
    <lineage>
        <taxon>Viruses</taxon>
        <taxon>Duplodnaviria</taxon>
        <taxon>Heunggongvirae</taxon>
        <taxon>Uroviricota</taxon>
        <taxon>Caudoviricetes</taxon>
        <taxon>Herelleviridae</taxon>
        <taxon>Bastillevirinae</taxon>
        <taxon>Wphvirus</taxon>
        <taxon>Wphvirus hakuna</taxon>
    </lineage>
</organism>
<evidence type="ECO:0000313" key="1">
    <source>
        <dbReference type="EMBL" id="AHZ10096.1"/>
    </source>
</evidence>
<reference evidence="2" key="1">
    <citation type="submission" date="2014-09" db="EMBL/GenBank/DDBJ databases">
        <authorList>
            <person name="Sauder A.B."/>
            <person name="McKenzie Q.R."/>
            <person name="Temple L.M."/>
            <person name="Alexis B.K."/>
            <person name="Al-Atrache Z."/>
            <person name="Lewis L.O."/>
            <person name="Loesser-Casey K.E."/>
            <person name="Mitchell K.J."/>
        </authorList>
    </citation>
    <scope>NUCLEOTIDE SEQUENCE [LARGE SCALE GENOMIC DNA]</scope>
</reference>
<dbReference type="EMBL" id="KJ489399">
    <property type="protein sequence ID" value="AHZ10096.1"/>
    <property type="molecule type" value="Genomic_DNA"/>
</dbReference>
<keyword evidence="2" id="KW-1185">Reference proteome</keyword>
<dbReference type="GeneID" id="19526078"/>
<protein>
    <submittedName>
        <fullName evidence="1">Uncharacterized protein</fullName>
    </submittedName>
</protein>
<dbReference type="RefSeq" id="YP_009036527.1">
    <property type="nucleotide sequence ID" value="NC_024213.1"/>
</dbReference>
<sequence length="89" mass="10288">MSIHITDAKWKTAKTLLSRGYSWIEVVTYYKLLGGKQVTVYIFLENNRYKLLGLSDDDESKVKLEDSLGEVVLSDYYDVKNARKIFSSE</sequence>
<dbReference type="KEGG" id="vg:19526078"/>
<proteinExistence type="predicted"/>
<dbReference type="Proteomes" id="UP000026900">
    <property type="component" value="Segment"/>
</dbReference>
<accession>A0A024B1Q0</accession>
<name>A0A024B1Q0_9CAUD</name>